<name>A0A1I7X3I5_HETBA</name>
<protein>
    <submittedName>
        <fullName evidence="2">Transposase</fullName>
    </submittedName>
</protein>
<evidence type="ECO:0000313" key="2">
    <source>
        <dbReference type="WBParaSite" id="Hba_12033"/>
    </source>
</evidence>
<reference evidence="2" key="1">
    <citation type="submission" date="2016-11" db="UniProtKB">
        <authorList>
            <consortium name="WormBaseParasite"/>
        </authorList>
    </citation>
    <scope>IDENTIFICATION</scope>
</reference>
<evidence type="ECO:0000313" key="1">
    <source>
        <dbReference type="Proteomes" id="UP000095283"/>
    </source>
</evidence>
<keyword evidence="1" id="KW-1185">Reference proteome</keyword>
<dbReference type="Proteomes" id="UP000095283">
    <property type="component" value="Unplaced"/>
</dbReference>
<organism evidence="1 2">
    <name type="scientific">Heterorhabditis bacteriophora</name>
    <name type="common">Entomopathogenic nematode worm</name>
    <dbReference type="NCBI Taxonomy" id="37862"/>
    <lineage>
        <taxon>Eukaryota</taxon>
        <taxon>Metazoa</taxon>
        <taxon>Ecdysozoa</taxon>
        <taxon>Nematoda</taxon>
        <taxon>Chromadorea</taxon>
        <taxon>Rhabditida</taxon>
        <taxon>Rhabditina</taxon>
        <taxon>Rhabditomorpha</taxon>
        <taxon>Strongyloidea</taxon>
        <taxon>Heterorhabditidae</taxon>
        <taxon>Heterorhabditis</taxon>
    </lineage>
</organism>
<accession>A0A1I7X3I5</accession>
<sequence length="38" mass="4317">MAPYHAVSFAVVRWLNRHSVNRAGKEGLSLKEFIECLS</sequence>
<proteinExistence type="predicted"/>
<dbReference type="AlphaFoldDB" id="A0A1I7X3I5"/>
<dbReference type="WBParaSite" id="Hba_12033">
    <property type="protein sequence ID" value="Hba_12033"/>
    <property type="gene ID" value="Hba_12033"/>
</dbReference>